<feature type="compositionally biased region" description="Polar residues" evidence="1">
    <location>
        <begin position="173"/>
        <end position="184"/>
    </location>
</feature>
<organism evidence="5">
    <name type="scientific">Cuerna arida</name>
    <dbReference type="NCBI Taxonomy" id="1464854"/>
    <lineage>
        <taxon>Eukaryota</taxon>
        <taxon>Metazoa</taxon>
        <taxon>Ecdysozoa</taxon>
        <taxon>Arthropoda</taxon>
        <taxon>Hexapoda</taxon>
        <taxon>Insecta</taxon>
        <taxon>Pterygota</taxon>
        <taxon>Neoptera</taxon>
        <taxon>Paraneoptera</taxon>
        <taxon>Hemiptera</taxon>
        <taxon>Auchenorrhyncha</taxon>
        <taxon>Membracoidea</taxon>
        <taxon>Cicadellidae</taxon>
        <taxon>Cicadellinae</taxon>
        <taxon>Proconiini</taxon>
        <taxon>Cuerna</taxon>
    </lineage>
</organism>
<evidence type="ECO:0000313" key="5">
    <source>
        <dbReference type="EMBL" id="JAS46450.1"/>
    </source>
</evidence>
<dbReference type="EMBL" id="GECZ01015282">
    <property type="protein sequence ID" value="JAS54487.1"/>
    <property type="molecule type" value="Transcribed_RNA"/>
</dbReference>
<protein>
    <submittedName>
        <fullName evidence="5">Uncharacterized protein</fullName>
    </submittedName>
</protein>
<name>A0A1B6F8F7_9HEMI</name>
<evidence type="ECO:0000256" key="1">
    <source>
        <dbReference type="SAM" id="MobiDB-lite"/>
    </source>
</evidence>
<feature type="region of interest" description="Disordered" evidence="1">
    <location>
        <begin position="148"/>
        <end position="191"/>
    </location>
</feature>
<evidence type="ECO:0000313" key="4">
    <source>
        <dbReference type="EMBL" id="JAS45003.1"/>
    </source>
</evidence>
<dbReference type="EMBL" id="GECZ01023319">
    <property type="protein sequence ID" value="JAS46450.1"/>
    <property type="molecule type" value="Transcribed_RNA"/>
</dbReference>
<feature type="transmembrane region" description="Helical" evidence="2">
    <location>
        <begin position="249"/>
        <end position="271"/>
    </location>
</feature>
<reference evidence="5" key="1">
    <citation type="submission" date="2015-11" db="EMBL/GenBank/DDBJ databases">
        <title>De novo transcriptome assembly of four potential Pierce s Disease insect vectors from Arizona vineyards.</title>
        <authorList>
            <person name="Tassone E.E."/>
        </authorList>
    </citation>
    <scope>NUCLEOTIDE SEQUENCE</scope>
</reference>
<feature type="chain" id="PRO_5008582670" evidence="3">
    <location>
        <begin position="21"/>
        <end position="296"/>
    </location>
</feature>
<sequence>MLVTIDLSILIFFCFPFVICSLSTDISKIADVKDTEILRTIIKHNEADINVASLNHVDDIGNKKTSEDKNNGQLPIPIAEKHDFSTPKTRNKVISQIAMEGGGVIQQASTLGNPNQAGILTEIDESEHAKGSKGRKGVLDQFPSVVARKGVDPDGTEDHFSVGGNNSSGKSVAQSAKESSSIPGSTEKPELLNTTKDQTHVQSNQLNEKNIGVQKISHAKKSEVVSDVGDTEDYDQYLIIKTSTTGEDYVIIGVVIVIGIWFSVFGALIFYRRAGEYWDRRHYRRMDFLVEGMYND</sequence>
<feature type="compositionally biased region" description="Low complexity" evidence="1">
    <location>
        <begin position="161"/>
        <end position="172"/>
    </location>
</feature>
<evidence type="ECO:0000313" key="7">
    <source>
        <dbReference type="EMBL" id="JAS54487.1"/>
    </source>
</evidence>
<proteinExistence type="predicted"/>
<feature type="compositionally biased region" description="Basic and acidic residues" evidence="1">
    <location>
        <begin position="149"/>
        <end position="160"/>
    </location>
</feature>
<keyword evidence="2" id="KW-0472">Membrane</keyword>
<accession>A0A1B6F8F7</accession>
<keyword evidence="3" id="KW-0732">Signal</keyword>
<evidence type="ECO:0000313" key="6">
    <source>
        <dbReference type="EMBL" id="JAS48205.1"/>
    </source>
</evidence>
<dbReference type="EMBL" id="GECZ01021564">
    <property type="protein sequence ID" value="JAS48205.1"/>
    <property type="molecule type" value="Transcribed_RNA"/>
</dbReference>
<gene>
    <name evidence="4" type="ORF">g.34497</name>
    <name evidence="7" type="ORF">g.34498</name>
    <name evidence="6" type="ORF">g.34499</name>
    <name evidence="5" type="ORF">g.34500</name>
</gene>
<evidence type="ECO:0000256" key="3">
    <source>
        <dbReference type="SAM" id="SignalP"/>
    </source>
</evidence>
<dbReference type="AlphaFoldDB" id="A0A1B6F8F7"/>
<dbReference type="EMBL" id="GECZ01024766">
    <property type="protein sequence ID" value="JAS45003.1"/>
    <property type="molecule type" value="Transcribed_RNA"/>
</dbReference>
<feature type="signal peptide" evidence="3">
    <location>
        <begin position="1"/>
        <end position="20"/>
    </location>
</feature>
<keyword evidence="2" id="KW-0812">Transmembrane</keyword>
<evidence type="ECO:0000256" key="2">
    <source>
        <dbReference type="SAM" id="Phobius"/>
    </source>
</evidence>
<keyword evidence="2" id="KW-1133">Transmembrane helix</keyword>